<dbReference type="Gene3D" id="3.20.20.220">
    <property type="match status" value="1"/>
</dbReference>
<feature type="non-terminal residue" evidence="2">
    <location>
        <position position="1"/>
    </location>
</feature>
<proteinExistence type="predicted"/>
<keyword evidence="1" id="KW-0560">Oxidoreductase</keyword>
<dbReference type="SUPFAM" id="SSF51730">
    <property type="entry name" value="FAD-linked oxidoreductase"/>
    <property type="match status" value="1"/>
</dbReference>
<organism evidence="2">
    <name type="scientific">marine sediment metagenome</name>
    <dbReference type="NCBI Taxonomy" id="412755"/>
    <lineage>
        <taxon>unclassified sequences</taxon>
        <taxon>metagenomes</taxon>
        <taxon>ecological metagenomes</taxon>
    </lineage>
</organism>
<sequence length="44" mass="4851">IDIASRMVKELREEAICDGVHIMTLGREQVLPEILRAAGLGSKM</sequence>
<dbReference type="GO" id="GO:0016491">
    <property type="term" value="F:oxidoreductase activity"/>
    <property type="evidence" value="ECO:0007669"/>
    <property type="project" value="UniProtKB-KW"/>
</dbReference>
<name>X1SAH6_9ZZZZ</name>
<evidence type="ECO:0000256" key="1">
    <source>
        <dbReference type="ARBA" id="ARBA00023002"/>
    </source>
</evidence>
<gene>
    <name evidence="2" type="ORF">S06H3_66192</name>
</gene>
<dbReference type="AlphaFoldDB" id="X1SAH6"/>
<comment type="caution">
    <text evidence="2">The sequence shown here is derived from an EMBL/GenBank/DDBJ whole genome shotgun (WGS) entry which is preliminary data.</text>
</comment>
<protein>
    <submittedName>
        <fullName evidence="2">Uncharacterized protein</fullName>
    </submittedName>
</protein>
<evidence type="ECO:0000313" key="2">
    <source>
        <dbReference type="EMBL" id="GAI64794.1"/>
    </source>
</evidence>
<dbReference type="EMBL" id="BARV01044960">
    <property type="protein sequence ID" value="GAI64794.1"/>
    <property type="molecule type" value="Genomic_DNA"/>
</dbReference>
<reference evidence="2" key="1">
    <citation type="journal article" date="2014" name="Front. Microbiol.">
        <title>High frequency of phylogenetically diverse reductive dehalogenase-homologous genes in deep subseafloor sedimentary metagenomes.</title>
        <authorList>
            <person name="Kawai M."/>
            <person name="Futagami T."/>
            <person name="Toyoda A."/>
            <person name="Takaki Y."/>
            <person name="Nishi S."/>
            <person name="Hori S."/>
            <person name="Arai W."/>
            <person name="Tsubouchi T."/>
            <person name="Morono Y."/>
            <person name="Uchiyama I."/>
            <person name="Ito T."/>
            <person name="Fujiyama A."/>
            <person name="Inagaki F."/>
            <person name="Takami H."/>
        </authorList>
    </citation>
    <scope>NUCLEOTIDE SEQUENCE</scope>
    <source>
        <strain evidence="2">Expedition CK06-06</strain>
    </source>
</reference>
<accession>X1SAH6</accession>
<dbReference type="InterPro" id="IPR029041">
    <property type="entry name" value="FAD-linked_oxidoreductase-like"/>
</dbReference>